<organism evidence="1 2">
    <name type="scientific">Agarivorans aestuarii</name>
    <dbReference type="NCBI Taxonomy" id="1563703"/>
    <lineage>
        <taxon>Bacteria</taxon>
        <taxon>Pseudomonadati</taxon>
        <taxon>Pseudomonadota</taxon>
        <taxon>Gammaproteobacteria</taxon>
        <taxon>Alteromonadales</taxon>
        <taxon>Alteromonadaceae</taxon>
        <taxon>Agarivorans</taxon>
    </lineage>
</organism>
<dbReference type="Pfam" id="PF19648">
    <property type="entry name" value="DUF6151"/>
    <property type="match status" value="1"/>
</dbReference>
<accession>A0ABU7G9Q5</accession>
<protein>
    <submittedName>
        <fullName evidence="1">DUF6151 family protein</fullName>
    </submittedName>
</protein>
<name>A0ABU7G9Q5_9ALTE</name>
<dbReference type="Gene3D" id="2.170.150.70">
    <property type="match status" value="1"/>
</dbReference>
<sequence>MDVELQCRCGQIKGQIKQVSPSAVKQLVCYCEDCLKFARHLSSEGASLNQYGGSELVLAAPAKVEITEGKQQLACLRLTRKGIYRWYSQCCNTPIANTVSLKFPLVTVYQDFMPAEQVEKLANQVEHLGAVNEHQALKPLPEALLGASPRKTKFKLIVKLLGWKLTGKGKPNPFYEDSGRAKVKPSILKS</sequence>
<evidence type="ECO:0000313" key="1">
    <source>
        <dbReference type="EMBL" id="MEE1675917.1"/>
    </source>
</evidence>
<dbReference type="Proteomes" id="UP001310248">
    <property type="component" value="Unassembled WGS sequence"/>
</dbReference>
<gene>
    <name evidence="1" type="ORF">SNR37_001244</name>
</gene>
<reference evidence="2" key="1">
    <citation type="submission" date="2023-07" db="EMBL/GenBank/DDBJ databases">
        <title>Draft genome sequence of Agarivorans aestuarii strain ZMCS4, a CAZymes producing bacteria isolated from the marine brown algae Clodostephus spongiosus.</title>
        <authorList>
            <person name="Lorente B."/>
            <person name="Cabral C."/>
            <person name="Frias J."/>
            <person name="Faria J."/>
            <person name="Toubarro D."/>
        </authorList>
    </citation>
    <scope>NUCLEOTIDE SEQUENCE [LARGE SCALE GENOMIC DNA]</scope>
    <source>
        <strain evidence="2">ZMCS4</strain>
    </source>
</reference>
<dbReference type="RefSeq" id="WP_329776682.1">
    <property type="nucleotide sequence ID" value="NZ_JAYDYW010000016.1"/>
</dbReference>
<dbReference type="EMBL" id="JAYDYW010000016">
    <property type="protein sequence ID" value="MEE1675917.1"/>
    <property type="molecule type" value="Genomic_DNA"/>
</dbReference>
<dbReference type="InterPro" id="IPR046149">
    <property type="entry name" value="DUF6151"/>
</dbReference>
<keyword evidence="2" id="KW-1185">Reference proteome</keyword>
<proteinExistence type="predicted"/>
<comment type="caution">
    <text evidence="1">The sequence shown here is derived from an EMBL/GenBank/DDBJ whole genome shotgun (WGS) entry which is preliminary data.</text>
</comment>
<evidence type="ECO:0000313" key="2">
    <source>
        <dbReference type="Proteomes" id="UP001310248"/>
    </source>
</evidence>